<keyword evidence="2" id="KW-1185">Reference proteome</keyword>
<organism evidence="1 2">
    <name type="scientific">Pristionchus pacificus</name>
    <name type="common">Parasitic nematode worm</name>
    <dbReference type="NCBI Taxonomy" id="54126"/>
    <lineage>
        <taxon>Eukaryota</taxon>
        <taxon>Metazoa</taxon>
        <taxon>Ecdysozoa</taxon>
        <taxon>Nematoda</taxon>
        <taxon>Chromadorea</taxon>
        <taxon>Rhabditida</taxon>
        <taxon>Rhabditina</taxon>
        <taxon>Diplogasteromorpha</taxon>
        <taxon>Diplogasteroidea</taxon>
        <taxon>Neodiplogasteridae</taxon>
        <taxon>Pristionchus</taxon>
    </lineage>
</organism>
<reference evidence="1" key="2">
    <citation type="submission" date="2022-06" db="UniProtKB">
        <authorList>
            <consortium name="EnsemblMetazoa"/>
        </authorList>
    </citation>
    <scope>IDENTIFICATION</scope>
    <source>
        <strain evidence="1">PS312</strain>
    </source>
</reference>
<gene>
    <name evidence="1" type="primary">WBGene00096397</name>
</gene>
<dbReference type="Proteomes" id="UP000005239">
    <property type="component" value="Unassembled WGS sequence"/>
</dbReference>
<sequence>TLETEAVTPHANIKAGDGGTTQLKFSEAVAKKMTRKNEKDVIVLDSDDVQAFREVITPEIIHVQSGRSGPTGRNGRRRATAAALVADRVSFPIAAENNAEFAPIVPNVHSIHCPTLHASTSSFDDNDIEGNLLQNCSNVVHMTEQLDWTSLNAAGKCIVVFGGDSLPSINRAKDQDAHQAFVFDCSRDANGNAKGVLYLVAYYEKGKPEYTPIDAAPWPLWSADSDPVAIILKSITIGDNQLTGIDTARVSGAIPNVQTVKDESFHVDGGLFEGTFNMLTSQSISSIDSDSLPREREATTQTRTKTRMCSKERLKDDIERLEESVKVLCEVKGTPYETRKEKVDRGTRARRGNAFDQIDNPASSSSKPLSKEEILRRYIDELEAALEEQETEQDVTVTTAKMDKIQEMYNDFMVEEMRTLLKETTGSEVETMENVTRESVIASMDAALSVNFSLEDWLKKPEQPKGISRVAWLDHLKMSKKFADCFVHMCEVERTGIPENLNVTMAHAAVNGVDDWEDKYRKGGNPLDRNENVSKLVAYEIIRRLEEHEYFFCTFCRCVEFNVMQHLAHFASGVHCKYARQAIDGEGTSQVFAFAAKHLLNLSSISDDLHVFYSKQYSSPYLESGARVPHPDKKTIPTEHFLQKIEKKYARRINGDADMSRIITDSAYLASILPDIIKNHKGEIGRELFKEFNDYFGKGKKLFCKRCRVMVSTRALFYKHIVNPYHLNADYLDDGRQLNLLTMSINIHTRETMI</sequence>
<evidence type="ECO:0000313" key="2">
    <source>
        <dbReference type="Proteomes" id="UP000005239"/>
    </source>
</evidence>
<reference evidence="2" key="1">
    <citation type="journal article" date="2008" name="Nat. Genet.">
        <title>The Pristionchus pacificus genome provides a unique perspective on nematode lifestyle and parasitism.</title>
        <authorList>
            <person name="Dieterich C."/>
            <person name="Clifton S.W."/>
            <person name="Schuster L.N."/>
            <person name="Chinwalla A."/>
            <person name="Delehaunty K."/>
            <person name="Dinkelacker I."/>
            <person name="Fulton L."/>
            <person name="Fulton R."/>
            <person name="Godfrey J."/>
            <person name="Minx P."/>
            <person name="Mitreva M."/>
            <person name="Roeseler W."/>
            <person name="Tian H."/>
            <person name="Witte H."/>
            <person name="Yang S.P."/>
            <person name="Wilson R.K."/>
            <person name="Sommer R.J."/>
        </authorList>
    </citation>
    <scope>NUCLEOTIDE SEQUENCE [LARGE SCALE GENOMIC DNA]</scope>
    <source>
        <strain evidence="2">PS312</strain>
    </source>
</reference>
<dbReference type="EnsemblMetazoa" id="PPA06843.1">
    <property type="protein sequence ID" value="PPA06843.1"/>
    <property type="gene ID" value="WBGene00096397"/>
</dbReference>
<proteinExistence type="predicted"/>
<dbReference type="AlphaFoldDB" id="A0A2A6BCX6"/>
<evidence type="ECO:0000313" key="1">
    <source>
        <dbReference type="EnsemblMetazoa" id="PPA06843.1"/>
    </source>
</evidence>
<protein>
    <submittedName>
        <fullName evidence="1">Uncharacterized protein</fullName>
    </submittedName>
</protein>
<name>A0A2A6BCX6_PRIPA</name>
<accession>A0A8R1YBU4</accession>
<accession>A0A2A6BCX6</accession>